<dbReference type="PANTHER" id="PTHR47324:SF1">
    <property type="entry name" value="EGF-LIKE DOMAIN-CONTAINING PROTEIN-RELATED"/>
    <property type="match status" value="1"/>
</dbReference>
<evidence type="ECO:0000313" key="2">
    <source>
        <dbReference type="Proteomes" id="UP000271889"/>
    </source>
</evidence>
<proteinExistence type="predicted"/>
<dbReference type="EMBL" id="UYRV01134693">
    <property type="protein sequence ID" value="VDN38510.1"/>
    <property type="molecule type" value="Genomic_DNA"/>
</dbReference>
<accession>A0A3P7NE59</accession>
<dbReference type="Proteomes" id="UP000271889">
    <property type="component" value="Unassembled WGS sequence"/>
</dbReference>
<dbReference type="PANTHER" id="PTHR47324">
    <property type="entry name" value="PROTEIN IRG-7-RELATED"/>
    <property type="match status" value="1"/>
</dbReference>
<dbReference type="OrthoDB" id="5781816at2759"/>
<keyword evidence="2" id="KW-1185">Reference proteome</keyword>
<dbReference type="AlphaFoldDB" id="A0A3P7NE59"/>
<sequence>MMQPIFLEIFRLCSFLDKSSLCRAALQRYLTYKSPVYIITDALPNDLDAMESIFHLDSYWRVPVGSEIQCFLPYMAYFLNLALFQLNFIYLEPAPSADCATTIESPDYRAMDSLAQRTGGMTFYFPYNKQDQIESFLYQHMYGTIYRSQLLLLDDLPVCANQKVFNPISIDVSAEQMVIVATGKNLSLVLTTPEGDLSTYDTVYNDGVNYVW</sequence>
<organism evidence="1 2">
    <name type="scientific">Cylicostephanus goldi</name>
    <name type="common">Nematode worm</name>
    <dbReference type="NCBI Taxonomy" id="71465"/>
    <lineage>
        <taxon>Eukaryota</taxon>
        <taxon>Metazoa</taxon>
        <taxon>Ecdysozoa</taxon>
        <taxon>Nematoda</taxon>
        <taxon>Chromadorea</taxon>
        <taxon>Rhabditida</taxon>
        <taxon>Rhabditina</taxon>
        <taxon>Rhabditomorpha</taxon>
        <taxon>Strongyloidea</taxon>
        <taxon>Strongylidae</taxon>
        <taxon>Cylicostephanus</taxon>
    </lineage>
</organism>
<dbReference type="InterPro" id="IPR053295">
    <property type="entry name" value="Innate_immunity_reg"/>
</dbReference>
<name>A0A3P7NE59_CYLGO</name>
<protein>
    <submittedName>
        <fullName evidence="1">Uncharacterized protein</fullName>
    </submittedName>
</protein>
<gene>
    <name evidence="1" type="ORF">CGOC_LOCUS13756</name>
</gene>
<evidence type="ECO:0000313" key="1">
    <source>
        <dbReference type="EMBL" id="VDN38510.1"/>
    </source>
</evidence>
<reference evidence="1 2" key="1">
    <citation type="submission" date="2018-11" db="EMBL/GenBank/DDBJ databases">
        <authorList>
            <consortium name="Pathogen Informatics"/>
        </authorList>
    </citation>
    <scope>NUCLEOTIDE SEQUENCE [LARGE SCALE GENOMIC DNA]</scope>
</reference>